<evidence type="ECO:0000313" key="2">
    <source>
        <dbReference type="Proteomes" id="UP000215914"/>
    </source>
</evidence>
<protein>
    <submittedName>
        <fullName evidence="1">Uncharacterized protein</fullName>
    </submittedName>
</protein>
<sequence length="59" mass="6884">MAMTKYVCCFFRIRTRLSCSISNCYIIKSPKNKVDSSKVATPGTFRSYEEISHKQLKTW</sequence>
<gene>
    <name evidence="1" type="ORF">HannXRQ_Chr11g0331741</name>
</gene>
<name>A0A251T9H4_HELAN</name>
<reference evidence="2" key="1">
    <citation type="journal article" date="2017" name="Nature">
        <title>The sunflower genome provides insights into oil metabolism, flowering and Asterid evolution.</title>
        <authorList>
            <person name="Badouin H."/>
            <person name="Gouzy J."/>
            <person name="Grassa C.J."/>
            <person name="Murat F."/>
            <person name="Staton S.E."/>
            <person name="Cottret L."/>
            <person name="Lelandais-Briere C."/>
            <person name="Owens G.L."/>
            <person name="Carrere S."/>
            <person name="Mayjonade B."/>
            <person name="Legrand L."/>
            <person name="Gill N."/>
            <person name="Kane N.C."/>
            <person name="Bowers J.E."/>
            <person name="Hubner S."/>
            <person name="Bellec A."/>
            <person name="Berard A."/>
            <person name="Berges H."/>
            <person name="Blanchet N."/>
            <person name="Boniface M.C."/>
            <person name="Brunel D."/>
            <person name="Catrice O."/>
            <person name="Chaidir N."/>
            <person name="Claudel C."/>
            <person name="Donnadieu C."/>
            <person name="Faraut T."/>
            <person name="Fievet G."/>
            <person name="Helmstetter N."/>
            <person name="King M."/>
            <person name="Knapp S.J."/>
            <person name="Lai Z."/>
            <person name="Le Paslier M.C."/>
            <person name="Lippi Y."/>
            <person name="Lorenzon L."/>
            <person name="Mandel J.R."/>
            <person name="Marage G."/>
            <person name="Marchand G."/>
            <person name="Marquand E."/>
            <person name="Bret-Mestries E."/>
            <person name="Morien E."/>
            <person name="Nambeesan S."/>
            <person name="Nguyen T."/>
            <person name="Pegot-Espagnet P."/>
            <person name="Pouilly N."/>
            <person name="Raftis F."/>
            <person name="Sallet E."/>
            <person name="Schiex T."/>
            <person name="Thomas J."/>
            <person name="Vandecasteele C."/>
            <person name="Vares D."/>
            <person name="Vear F."/>
            <person name="Vautrin S."/>
            <person name="Crespi M."/>
            <person name="Mangin B."/>
            <person name="Burke J.M."/>
            <person name="Salse J."/>
            <person name="Munos S."/>
            <person name="Vincourt P."/>
            <person name="Rieseberg L.H."/>
            <person name="Langlade N.B."/>
        </authorList>
    </citation>
    <scope>NUCLEOTIDE SEQUENCE [LARGE SCALE GENOMIC DNA]</scope>
    <source>
        <strain evidence="2">cv. SF193</strain>
    </source>
</reference>
<dbReference type="Proteomes" id="UP000215914">
    <property type="component" value="Chromosome 11"/>
</dbReference>
<organism evidence="1 2">
    <name type="scientific">Helianthus annuus</name>
    <name type="common">Common sunflower</name>
    <dbReference type="NCBI Taxonomy" id="4232"/>
    <lineage>
        <taxon>Eukaryota</taxon>
        <taxon>Viridiplantae</taxon>
        <taxon>Streptophyta</taxon>
        <taxon>Embryophyta</taxon>
        <taxon>Tracheophyta</taxon>
        <taxon>Spermatophyta</taxon>
        <taxon>Magnoliopsida</taxon>
        <taxon>eudicotyledons</taxon>
        <taxon>Gunneridae</taxon>
        <taxon>Pentapetalae</taxon>
        <taxon>asterids</taxon>
        <taxon>campanulids</taxon>
        <taxon>Asterales</taxon>
        <taxon>Asteraceae</taxon>
        <taxon>Asteroideae</taxon>
        <taxon>Heliantheae alliance</taxon>
        <taxon>Heliantheae</taxon>
        <taxon>Helianthus</taxon>
    </lineage>
</organism>
<proteinExistence type="predicted"/>
<keyword evidence="2" id="KW-1185">Reference proteome</keyword>
<accession>A0A251T9H4</accession>
<dbReference type="AlphaFoldDB" id="A0A251T9H4"/>
<evidence type="ECO:0000313" key="1">
    <source>
        <dbReference type="EMBL" id="OTG07554.1"/>
    </source>
</evidence>
<dbReference type="EMBL" id="CM007900">
    <property type="protein sequence ID" value="OTG07554.1"/>
    <property type="molecule type" value="Genomic_DNA"/>
</dbReference>
<dbReference type="InParanoid" id="A0A251T9H4"/>